<evidence type="ECO:0000313" key="2">
    <source>
        <dbReference type="EnsemblPlants" id="TuG1812S0000648800.01.T01.s_cds12396"/>
    </source>
</evidence>
<sequence>MKSNETYQSKSLACSSLFFSDEFSSWQGKTRGRNNQGRLRGESKEGPARRVADGGRAAQGSRPMQRWYQPCMQAPKQRKEAEESLSVCGGEEGEAEIVWVPTIHEGAELVVAARRGRRSGLPSAREEGKEEEETGSVSFVKGSKREGT</sequence>
<evidence type="ECO:0000313" key="3">
    <source>
        <dbReference type="Proteomes" id="UP000015106"/>
    </source>
</evidence>
<dbReference type="AlphaFoldDB" id="A0A8R7RAM1"/>
<dbReference type="Gramene" id="TuG1812S0000648800.01.T01">
    <property type="protein sequence ID" value="TuG1812S0000648800.01.T01.s_cds12396"/>
    <property type="gene ID" value="TuG1812S0000648800.01"/>
</dbReference>
<evidence type="ECO:0000256" key="1">
    <source>
        <dbReference type="SAM" id="MobiDB-lite"/>
    </source>
</evidence>
<feature type="region of interest" description="Disordered" evidence="1">
    <location>
        <begin position="115"/>
        <end position="148"/>
    </location>
</feature>
<feature type="compositionally biased region" description="Polar residues" evidence="1">
    <location>
        <begin position="26"/>
        <end position="37"/>
    </location>
</feature>
<reference evidence="3" key="1">
    <citation type="journal article" date="2013" name="Nature">
        <title>Draft genome of the wheat A-genome progenitor Triticum urartu.</title>
        <authorList>
            <person name="Ling H.Q."/>
            <person name="Zhao S."/>
            <person name="Liu D."/>
            <person name="Wang J."/>
            <person name="Sun H."/>
            <person name="Zhang C."/>
            <person name="Fan H."/>
            <person name="Li D."/>
            <person name="Dong L."/>
            <person name="Tao Y."/>
            <person name="Gao C."/>
            <person name="Wu H."/>
            <person name="Li Y."/>
            <person name="Cui Y."/>
            <person name="Guo X."/>
            <person name="Zheng S."/>
            <person name="Wang B."/>
            <person name="Yu K."/>
            <person name="Liang Q."/>
            <person name="Yang W."/>
            <person name="Lou X."/>
            <person name="Chen J."/>
            <person name="Feng M."/>
            <person name="Jian J."/>
            <person name="Zhang X."/>
            <person name="Luo G."/>
            <person name="Jiang Y."/>
            <person name="Liu J."/>
            <person name="Wang Z."/>
            <person name="Sha Y."/>
            <person name="Zhang B."/>
            <person name="Wu H."/>
            <person name="Tang D."/>
            <person name="Shen Q."/>
            <person name="Xue P."/>
            <person name="Zou S."/>
            <person name="Wang X."/>
            <person name="Liu X."/>
            <person name="Wang F."/>
            <person name="Yang Y."/>
            <person name="An X."/>
            <person name="Dong Z."/>
            <person name="Zhang K."/>
            <person name="Zhang X."/>
            <person name="Luo M.C."/>
            <person name="Dvorak J."/>
            <person name="Tong Y."/>
            <person name="Wang J."/>
            <person name="Yang H."/>
            <person name="Li Z."/>
            <person name="Wang D."/>
            <person name="Zhang A."/>
            <person name="Wang J."/>
        </authorList>
    </citation>
    <scope>NUCLEOTIDE SEQUENCE</scope>
    <source>
        <strain evidence="3">cv. G1812</strain>
    </source>
</reference>
<keyword evidence="3" id="KW-1185">Reference proteome</keyword>
<protein>
    <submittedName>
        <fullName evidence="2">Uncharacterized protein</fullName>
    </submittedName>
</protein>
<feature type="compositionally biased region" description="Basic and acidic residues" evidence="1">
    <location>
        <begin position="39"/>
        <end position="53"/>
    </location>
</feature>
<accession>A0A8R7RAM1</accession>
<dbReference type="EnsemblPlants" id="TuG1812S0000648800.01.T01">
    <property type="protein sequence ID" value="TuG1812S0000648800.01.T01.s_cds12396"/>
    <property type="gene ID" value="TuG1812S0000648800.01"/>
</dbReference>
<feature type="region of interest" description="Disordered" evidence="1">
    <location>
        <begin position="26"/>
        <end position="84"/>
    </location>
</feature>
<organism evidence="2 3">
    <name type="scientific">Triticum urartu</name>
    <name type="common">Red wild einkorn</name>
    <name type="synonym">Crithodium urartu</name>
    <dbReference type="NCBI Taxonomy" id="4572"/>
    <lineage>
        <taxon>Eukaryota</taxon>
        <taxon>Viridiplantae</taxon>
        <taxon>Streptophyta</taxon>
        <taxon>Embryophyta</taxon>
        <taxon>Tracheophyta</taxon>
        <taxon>Spermatophyta</taxon>
        <taxon>Magnoliopsida</taxon>
        <taxon>Liliopsida</taxon>
        <taxon>Poales</taxon>
        <taxon>Poaceae</taxon>
        <taxon>BOP clade</taxon>
        <taxon>Pooideae</taxon>
        <taxon>Triticodae</taxon>
        <taxon>Triticeae</taxon>
        <taxon>Triticinae</taxon>
        <taxon>Triticum</taxon>
    </lineage>
</organism>
<name>A0A8R7RAM1_TRIUA</name>
<dbReference type="Proteomes" id="UP000015106">
    <property type="component" value="Unassembled WGS sequence"/>
</dbReference>
<reference evidence="2" key="2">
    <citation type="submission" date="2022-06" db="UniProtKB">
        <authorList>
            <consortium name="EnsemblPlants"/>
        </authorList>
    </citation>
    <scope>IDENTIFICATION</scope>
</reference>
<proteinExistence type="predicted"/>